<dbReference type="Gene3D" id="1.20.5.3310">
    <property type="match status" value="1"/>
</dbReference>
<evidence type="ECO:0000256" key="3">
    <source>
        <dbReference type="ARBA" id="ARBA00022692"/>
    </source>
</evidence>
<dbReference type="RefSeq" id="WP_092127275.1">
    <property type="nucleotide sequence ID" value="NZ_FMYU01000001.1"/>
</dbReference>
<evidence type="ECO:0000256" key="8">
    <source>
        <dbReference type="SAM" id="MobiDB-lite"/>
    </source>
</evidence>
<name>A0A1G6HLQ8_9BACT</name>
<dbReference type="Proteomes" id="UP000199411">
    <property type="component" value="Unassembled WGS sequence"/>
</dbReference>
<dbReference type="GO" id="GO:0015031">
    <property type="term" value="P:protein transport"/>
    <property type="evidence" value="ECO:0007669"/>
    <property type="project" value="UniProtKB-KW"/>
</dbReference>
<evidence type="ECO:0000313" key="9">
    <source>
        <dbReference type="EMBL" id="SDB95161.1"/>
    </source>
</evidence>
<feature type="region of interest" description="Disordered" evidence="8">
    <location>
        <begin position="96"/>
        <end position="115"/>
    </location>
</feature>
<protein>
    <submittedName>
        <fullName evidence="9">Sec-independent protein translocase protein TatB</fullName>
    </submittedName>
</protein>
<dbReference type="PRINTS" id="PR01506">
    <property type="entry name" value="TATBPROTEIN"/>
</dbReference>
<organism evidence="9 10">
    <name type="scientific">Desulfurella multipotens</name>
    <dbReference type="NCBI Taxonomy" id="79269"/>
    <lineage>
        <taxon>Bacteria</taxon>
        <taxon>Pseudomonadati</taxon>
        <taxon>Campylobacterota</taxon>
        <taxon>Desulfurellia</taxon>
        <taxon>Desulfurellales</taxon>
        <taxon>Desulfurellaceae</taxon>
        <taxon>Desulfurella</taxon>
    </lineage>
</organism>
<dbReference type="InterPro" id="IPR003369">
    <property type="entry name" value="TatA/B/E"/>
</dbReference>
<keyword evidence="7" id="KW-0472">Membrane</keyword>
<evidence type="ECO:0000256" key="5">
    <source>
        <dbReference type="ARBA" id="ARBA00022989"/>
    </source>
</evidence>
<keyword evidence="4" id="KW-0653">Protein transport</keyword>
<dbReference type="GO" id="GO:0016020">
    <property type="term" value="C:membrane"/>
    <property type="evidence" value="ECO:0007669"/>
    <property type="project" value="UniProtKB-ARBA"/>
</dbReference>
<proteinExistence type="predicted"/>
<evidence type="ECO:0000256" key="1">
    <source>
        <dbReference type="ARBA" id="ARBA00004167"/>
    </source>
</evidence>
<accession>A0A1G6HLQ8</accession>
<keyword evidence="5" id="KW-1133">Transmembrane helix</keyword>
<dbReference type="EMBL" id="FMYU01000001">
    <property type="protein sequence ID" value="SDB95161.1"/>
    <property type="molecule type" value="Genomic_DNA"/>
</dbReference>
<evidence type="ECO:0000256" key="7">
    <source>
        <dbReference type="ARBA" id="ARBA00023136"/>
    </source>
</evidence>
<keyword evidence="10" id="KW-1185">Reference proteome</keyword>
<dbReference type="OrthoDB" id="9810561at2"/>
<keyword evidence="6" id="KW-0811">Translocation</keyword>
<evidence type="ECO:0000313" key="10">
    <source>
        <dbReference type="Proteomes" id="UP000199411"/>
    </source>
</evidence>
<gene>
    <name evidence="9" type="ORF">SAMN05660835_00025</name>
</gene>
<keyword evidence="2" id="KW-0813">Transport</keyword>
<evidence type="ECO:0000256" key="4">
    <source>
        <dbReference type="ARBA" id="ARBA00022927"/>
    </source>
</evidence>
<evidence type="ECO:0000256" key="6">
    <source>
        <dbReference type="ARBA" id="ARBA00023010"/>
    </source>
</evidence>
<evidence type="ECO:0000256" key="2">
    <source>
        <dbReference type="ARBA" id="ARBA00022448"/>
    </source>
</evidence>
<sequence>MFGISDSELLVILFILIVIVGPRRLPEIAREFAKFYRAFIKAYEQAKNDIKQNIDIDSEYIEDFKKIKDLKKFTNFKDINPTEKLKNQWKDLLNEAKTQEANKEKENNTNEERSK</sequence>
<dbReference type="Pfam" id="PF02416">
    <property type="entry name" value="TatA_B_E"/>
    <property type="match status" value="1"/>
</dbReference>
<comment type="subcellular location">
    <subcellularLocation>
        <location evidence="1">Membrane</location>
        <topology evidence="1">Single-pass membrane protein</topology>
    </subcellularLocation>
</comment>
<dbReference type="AlphaFoldDB" id="A0A1G6HLQ8"/>
<reference evidence="10" key="1">
    <citation type="submission" date="2016-10" db="EMBL/GenBank/DDBJ databases">
        <authorList>
            <person name="Varghese N."/>
            <person name="Submissions S."/>
        </authorList>
    </citation>
    <scope>NUCLEOTIDE SEQUENCE [LARGE SCALE GENOMIC DNA]</scope>
    <source>
        <strain evidence="10">DSM 8415</strain>
    </source>
</reference>
<keyword evidence="3" id="KW-0812">Transmembrane</keyword>